<evidence type="ECO:0000256" key="1">
    <source>
        <dbReference type="ARBA" id="ARBA00004370"/>
    </source>
</evidence>
<dbReference type="OrthoDB" id="8576332at2"/>
<dbReference type="PANTHER" id="PTHR43531:SF14">
    <property type="entry name" value="METHYL-ACCEPTING CHEMOTAXIS PROTEIN I-RELATED"/>
    <property type="match status" value="1"/>
</dbReference>
<dbReference type="PANTHER" id="PTHR43531">
    <property type="entry name" value="PROTEIN ICFG"/>
    <property type="match status" value="1"/>
</dbReference>
<comment type="subcellular location">
    <subcellularLocation>
        <location evidence="1">Membrane</location>
    </subcellularLocation>
</comment>
<evidence type="ECO:0000259" key="8">
    <source>
        <dbReference type="PROSITE" id="PS50111"/>
    </source>
</evidence>
<evidence type="ECO:0000256" key="2">
    <source>
        <dbReference type="ARBA" id="ARBA00022481"/>
    </source>
</evidence>
<comment type="caution">
    <text evidence="10">The sequence shown here is derived from an EMBL/GenBank/DDBJ whole genome shotgun (WGS) entry which is preliminary data.</text>
</comment>
<feature type="compositionally biased region" description="Polar residues" evidence="6">
    <location>
        <begin position="285"/>
        <end position="303"/>
    </location>
</feature>
<dbReference type="GO" id="GO:0007165">
    <property type="term" value="P:signal transduction"/>
    <property type="evidence" value="ECO:0007669"/>
    <property type="project" value="UniProtKB-KW"/>
</dbReference>
<feature type="transmembrane region" description="Helical" evidence="7">
    <location>
        <begin position="12"/>
        <end position="32"/>
    </location>
</feature>
<keyword evidence="7" id="KW-1133">Transmembrane helix</keyword>
<dbReference type="PROSITE" id="PS50885">
    <property type="entry name" value="HAMP"/>
    <property type="match status" value="1"/>
</dbReference>
<dbReference type="AlphaFoldDB" id="A0A0C2BQ97"/>
<feature type="region of interest" description="Disordered" evidence="6">
    <location>
        <begin position="284"/>
        <end position="303"/>
    </location>
</feature>
<dbReference type="SMART" id="SM00304">
    <property type="entry name" value="HAMP"/>
    <property type="match status" value="1"/>
</dbReference>
<evidence type="ECO:0000313" key="11">
    <source>
        <dbReference type="Proteomes" id="UP000031572"/>
    </source>
</evidence>
<feature type="coiled-coil region" evidence="5">
    <location>
        <begin position="469"/>
        <end position="496"/>
    </location>
</feature>
<dbReference type="InterPro" id="IPR051310">
    <property type="entry name" value="MCP_chemotaxis"/>
</dbReference>
<dbReference type="PRINTS" id="PR00260">
    <property type="entry name" value="CHEMTRNSDUCR"/>
</dbReference>
<dbReference type="InterPro" id="IPR047347">
    <property type="entry name" value="YvaQ-like_sensor"/>
</dbReference>
<dbReference type="GO" id="GO:0004888">
    <property type="term" value="F:transmembrane signaling receptor activity"/>
    <property type="evidence" value="ECO:0007669"/>
    <property type="project" value="InterPro"/>
</dbReference>
<keyword evidence="5" id="KW-0175">Coiled coil</keyword>
<dbReference type="CDD" id="cd06225">
    <property type="entry name" value="HAMP"/>
    <property type="match status" value="1"/>
</dbReference>
<feature type="transmembrane region" description="Helical" evidence="7">
    <location>
        <begin position="190"/>
        <end position="210"/>
    </location>
</feature>
<dbReference type="STRING" id="709839.TSA66_04550"/>
<organism evidence="10 11">
    <name type="scientific">Noviherbaspirillum autotrophicum</name>
    <dbReference type="NCBI Taxonomy" id="709839"/>
    <lineage>
        <taxon>Bacteria</taxon>
        <taxon>Pseudomonadati</taxon>
        <taxon>Pseudomonadota</taxon>
        <taxon>Betaproteobacteria</taxon>
        <taxon>Burkholderiales</taxon>
        <taxon>Oxalobacteraceae</taxon>
        <taxon>Noviherbaspirillum</taxon>
    </lineage>
</organism>
<dbReference type="CDD" id="cd11386">
    <property type="entry name" value="MCP_signal"/>
    <property type="match status" value="1"/>
</dbReference>
<accession>A0A0C2BQ97</accession>
<keyword evidence="2" id="KW-0488">Methylation</keyword>
<evidence type="ECO:0000256" key="5">
    <source>
        <dbReference type="SAM" id="Coils"/>
    </source>
</evidence>
<keyword evidence="7" id="KW-0812">Transmembrane</keyword>
<dbReference type="GO" id="GO:0005886">
    <property type="term" value="C:plasma membrane"/>
    <property type="evidence" value="ECO:0007669"/>
    <property type="project" value="TreeGrafter"/>
</dbReference>
<evidence type="ECO:0000256" key="4">
    <source>
        <dbReference type="PROSITE-ProRule" id="PRU00284"/>
    </source>
</evidence>
<dbReference type="FunFam" id="1.10.287.950:FF:000001">
    <property type="entry name" value="Methyl-accepting chemotaxis sensory transducer"/>
    <property type="match status" value="1"/>
</dbReference>
<dbReference type="InterPro" id="IPR004089">
    <property type="entry name" value="MCPsignal_dom"/>
</dbReference>
<dbReference type="InterPro" id="IPR004090">
    <property type="entry name" value="Chemotax_Me-accpt_rcpt"/>
</dbReference>
<dbReference type="Pfam" id="PF00672">
    <property type="entry name" value="HAMP"/>
    <property type="match status" value="1"/>
</dbReference>
<protein>
    <submittedName>
        <fullName evidence="10">Chemotaxis protein</fullName>
    </submittedName>
</protein>
<reference evidence="10 11" key="1">
    <citation type="submission" date="2014-12" db="EMBL/GenBank/DDBJ databases">
        <title>Denitrispirillum autotrophicum gen. nov., sp. nov., Denitrifying, Facultatively Autotrophic Bacteria Isolated from Rice Paddy Soil.</title>
        <authorList>
            <person name="Ishii S."/>
            <person name="Ashida N."/>
            <person name="Ohno H."/>
            <person name="Otsuka S."/>
            <person name="Yokota A."/>
            <person name="Senoo K."/>
        </authorList>
    </citation>
    <scope>NUCLEOTIDE SEQUENCE [LARGE SCALE GENOMIC DNA]</scope>
    <source>
        <strain evidence="10 11">TSA66</strain>
    </source>
</reference>
<evidence type="ECO:0000256" key="6">
    <source>
        <dbReference type="SAM" id="MobiDB-lite"/>
    </source>
</evidence>
<dbReference type="InterPro" id="IPR003660">
    <property type="entry name" value="HAMP_dom"/>
</dbReference>
<dbReference type="Proteomes" id="UP000031572">
    <property type="component" value="Unassembled WGS sequence"/>
</dbReference>
<dbReference type="SMART" id="SM00283">
    <property type="entry name" value="MA"/>
    <property type="match status" value="1"/>
</dbReference>
<dbReference type="PROSITE" id="PS50111">
    <property type="entry name" value="CHEMOTAXIS_TRANSDUC_2"/>
    <property type="match status" value="1"/>
</dbReference>
<dbReference type="Gene3D" id="1.10.287.950">
    <property type="entry name" value="Methyl-accepting chemotaxis protein"/>
    <property type="match status" value="1"/>
</dbReference>
<dbReference type="CDD" id="cd19411">
    <property type="entry name" value="MCP2201-like_sensor"/>
    <property type="match status" value="1"/>
</dbReference>
<comment type="similarity">
    <text evidence="3">Belongs to the methyl-accepting chemotaxis (MCP) protein family.</text>
</comment>
<evidence type="ECO:0000259" key="9">
    <source>
        <dbReference type="PROSITE" id="PS50885"/>
    </source>
</evidence>
<evidence type="ECO:0000313" key="10">
    <source>
        <dbReference type="EMBL" id="KIF80241.1"/>
    </source>
</evidence>
<dbReference type="InterPro" id="IPR024478">
    <property type="entry name" value="HlyB_4HB_MCP"/>
</dbReference>
<proteinExistence type="inferred from homology"/>
<dbReference type="GO" id="GO:0006935">
    <property type="term" value="P:chemotaxis"/>
    <property type="evidence" value="ECO:0007669"/>
    <property type="project" value="InterPro"/>
</dbReference>
<sequence>MSFANLKVGTRLAVGFGLVVFMLIGTALLGIVRMSAIDRATNLAVNDSYPKVARANQVLEGISETAIRMRNLLFMSDPAQIKGELDEIGRARKEVSEHLAEIGKRLYTPKGREIFAGIEDARAKYRVQQAQFLKLVEEGKKDEAAAQLLEKVIPEQQVYFGKVKGLIELGGKMMEQSGAEASAQYRSGTMILLALAALAVVVAIAFAWWVTRSITRPLDQAVQVARTVAAGDLSSRIEVLSKDETGQLMQSLKDMNDSLAKIVAQVRGGTGSIKTAAGEIAAGNQDLSSRTEQQASSLEETASSMEELTSTVKQNADNALQANQLAQSASEVAVRGGAVVAQVVDTMGAINESSKKIVDIIGVIDGIAFQTNILALNAAVEAARAGEQGRGFAVVASEVRNLAQRSAAAAREVKALIGDSVDKVESGTRLVDEAGGTMQEIVSSIRRVTDIMGEITAASREQTSGIEQINEAIAQMDQVTQQNAALVEEAAAAAESLNDQATSLAEVVTLFKLDGAAAAPAAVARPARAAAPVKPAARLHRTGGSSAPIERLSLARRDDANEWEQF</sequence>
<gene>
    <name evidence="10" type="ORF">TSA66_04550</name>
</gene>
<dbReference type="RefSeq" id="WP_040039156.1">
    <property type="nucleotide sequence ID" value="NZ_JWJG01000028.1"/>
</dbReference>
<dbReference type="Gene3D" id="6.10.340.10">
    <property type="match status" value="1"/>
</dbReference>
<dbReference type="Pfam" id="PF00015">
    <property type="entry name" value="MCPsignal"/>
    <property type="match status" value="1"/>
</dbReference>
<feature type="domain" description="HAMP" evidence="9">
    <location>
        <begin position="212"/>
        <end position="264"/>
    </location>
</feature>
<dbReference type="Pfam" id="PF12729">
    <property type="entry name" value="4HB_MCP_1"/>
    <property type="match status" value="1"/>
</dbReference>
<name>A0A0C2BQ97_9BURK</name>
<evidence type="ECO:0000256" key="3">
    <source>
        <dbReference type="ARBA" id="ARBA00029447"/>
    </source>
</evidence>
<keyword evidence="11" id="KW-1185">Reference proteome</keyword>
<keyword evidence="7" id="KW-0472">Membrane</keyword>
<dbReference type="SUPFAM" id="SSF58104">
    <property type="entry name" value="Methyl-accepting chemotaxis protein (MCP) signaling domain"/>
    <property type="match status" value="1"/>
</dbReference>
<keyword evidence="4" id="KW-0807">Transducer</keyword>
<evidence type="ECO:0000256" key="7">
    <source>
        <dbReference type="SAM" id="Phobius"/>
    </source>
</evidence>
<dbReference type="EMBL" id="JWJG01000028">
    <property type="protein sequence ID" value="KIF80241.1"/>
    <property type="molecule type" value="Genomic_DNA"/>
</dbReference>
<feature type="domain" description="Methyl-accepting transducer" evidence="8">
    <location>
        <begin position="269"/>
        <end position="498"/>
    </location>
</feature>